<reference evidence="1 2" key="1">
    <citation type="journal article" date="2018" name="Sci. Rep.">
        <title>Genomic signatures of local adaptation to the degree of environmental predictability in rotifers.</title>
        <authorList>
            <person name="Franch-Gras L."/>
            <person name="Hahn C."/>
            <person name="Garcia-Roger E.M."/>
            <person name="Carmona M.J."/>
            <person name="Serra M."/>
            <person name="Gomez A."/>
        </authorList>
    </citation>
    <scope>NUCLEOTIDE SEQUENCE [LARGE SCALE GENOMIC DNA]</scope>
    <source>
        <strain evidence="1">HYR1</strain>
    </source>
</reference>
<evidence type="ECO:0000313" key="2">
    <source>
        <dbReference type="Proteomes" id="UP000276133"/>
    </source>
</evidence>
<organism evidence="1 2">
    <name type="scientific">Brachionus plicatilis</name>
    <name type="common">Marine rotifer</name>
    <name type="synonym">Brachionus muelleri</name>
    <dbReference type="NCBI Taxonomy" id="10195"/>
    <lineage>
        <taxon>Eukaryota</taxon>
        <taxon>Metazoa</taxon>
        <taxon>Spiralia</taxon>
        <taxon>Gnathifera</taxon>
        <taxon>Rotifera</taxon>
        <taxon>Eurotatoria</taxon>
        <taxon>Monogononta</taxon>
        <taxon>Pseudotrocha</taxon>
        <taxon>Ploima</taxon>
        <taxon>Brachionidae</taxon>
        <taxon>Brachionus</taxon>
    </lineage>
</organism>
<evidence type="ECO:0000313" key="1">
    <source>
        <dbReference type="EMBL" id="RNA32803.1"/>
    </source>
</evidence>
<sequence>MAKSRSTVPRIDISDTLRMSAVLGNGARHLDRDQLGSIAKRRLVLGVNKKLEHVHVLVLVERVLSERERAVAVEREQLEPGAVRPLLVDKVLDGAVQARVLVDGHEPIAELTRLVLLVHVNRVGLLGEHGHIVVNVLDFNCQKTVAPTSYLSAVLRYHHYVHQIGAVLGPLEVERFHVVHEALETTARLALVHDAERALRRTIGDVGRDKCDYAVFAARVLVGGGDAYAKERVLGDAVTLLAVVDAGLTERRLKLGRVHVYFDDAQMDGHGDGAGDAGRRRVVARATVVCQLDKKDYRVPRVQDADLATRVECDGRQQDGRLGERGRLHVVVEQWHEDERRAAPSWHAAVARSHLDHVPARSRYVKRQVAAYTQSLSKTWKRMSSRTNVVSTRILSVVYETESNWGSFDKKKQLKKRLVAFCLDSCNYGLWSLDLRFERKRNVCRHICGLMLTNVCIVHSFINRHNVVTKRLSTRKDK</sequence>
<proteinExistence type="predicted"/>
<name>A0A3M7SAF2_BRAPC</name>
<protein>
    <submittedName>
        <fullName evidence="1">Uncharacterized protein</fullName>
    </submittedName>
</protein>
<dbReference type="AlphaFoldDB" id="A0A3M7SAF2"/>
<keyword evidence="2" id="KW-1185">Reference proteome</keyword>
<comment type="caution">
    <text evidence="1">The sequence shown here is derived from an EMBL/GenBank/DDBJ whole genome shotgun (WGS) entry which is preliminary data.</text>
</comment>
<dbReference type="EMBL" id="REGN01001745">
    <property type="protein sequence ID" value="RNA32803.1"/>
    <property type="molecule type" value="Genomic_DNA"/>
</dbReference>
<dbReference type="Proteomes" id="UP000276133">
    <property type="component" value="Unassembled WGS sequence"/>
</dbReference>
<accession>A0A3M7SAF2</accession>
<gene>
    <name evidence="1" type="ORF">BpHYR1_027865</name>
</gene>